<proteinExistence type="predicted"/>
<dbReference type="EMBL" id="JAEKNS010000137">
    <property type="protein sequence ID" value="MBJ7595881.1"/>
    <property type="molecule type" value="Genomic_DNA"/>
</dbReference>
<feature type="region of interest" description="Disordered" evidence="1">
    <location>
        <begin position="1"/>
        <end position="31"/>
    </location>
</feature>
<name>A0A2W5ZK53_9BACT</name>
<organism evidence="3 4">
    <name type="scientific">Candidatus Aeolococcus gillhamiae</name>
    <dbReference type="NCBI Taxonomy" id="3127015"/>
    <lineage>
        <taxon>Bacteria</taxon>
        <taxon>Bacillati</taxon>
        <taxon>Candidatus Dormiibacterota</taxon>
        <taxon>Candidatus Dormibacteria</taxon>
        <taxon>Candidatus Aeolococcales</taxon>
        <taxon>Candidatus Aeolococcaceae</taxon>
        <taxon>Candidatus Aeolococcus</taxon>
    </lineage>
</organism>
<reference evidence="3" key="2">
    <citation type="submission" date="2018-05" db="EMBL/GenBank/DDBJ databases">
        <authorList>
            <person name="Ferrari B."/>
        </authorList>
    </citation>
    <scope>NUCLEOTIDE SEQUENCE</scope>
    <source>
        <strain evidence="3">RRmetagenome_bin12</strain>
    </source>
</reference>
<evidence type="ECO:0000313" key="3">
    <source>
        <dbReference type="EMBL" id="PZR83236.1"/>
    </source>
</evidence>
<evidence type="ECO:0000313" key="2">
    <source>
        <dbReference type="EMBL" id="MBJ7595881.1"/>
    </source>
</evidence>
<reference evidence="2 5" key="3">
    <citation type="submission" date="2020-10" db="EMBL/GenBank/DDBJ databases">
        <title>Ca. Dormibacterota MAGs.</title>
        <authorList>
            <person name="Montgomery K."/>
        </authorList>
    </citation>
    <scope>NUCLEOTIDE SEQUENCE [LARGE SCALE GENOMIC DNA]</scope>
    <source>
        <strain evidence="2">SC8812_S17_18</strain>
    </source>
</reference>
<evidence type="ECO:0000313" key="4">
    <source>
        <dbReference type="Proteomes" id="UP000248724"/>
    </source>
</evidence>
<sequence>MAALTAQLDAGQATAEMAADSDAARGGRKVSAAVQQTLDRLPPHEPLDNRDATARTLLAAAAEDAAWAWRMIQAPSASPALAEAARALAGHAAECCDQAEPLLRSALLGEPGDGA</sequence>
<protein>
    <submittedName>
        <fullName evidence="3">Uncharacterized protein</fullName>
    </submittedName>
</protein>
<dbReference type="Proteomes" id="UP000248724">
    <property type="component" value="Unassembled WGS sequence"/>
</dbReference>
<accession>A0A934N4S2</accession>
<comment type="caution">
    <text evidence="3">The sequence shown here is derived from an EMBL/GenBank/DDBJ whole genome shotgun (WGS) entry which is preliminary data.</text>
</comment>
<accession>A0A2W5ZK53</accession>
<reference evidence="3 4" key="1">
    <citation type="journal article" date="2017" name="Nature">
        <title>Atmospheric trace gases support primary production in Antarctic desert surface soil.</title>
        <authorList>
            <person name="Ji M."/>
            <person name="Greening C."/>
            <person name="Vanwonterghem I."/>
            <person name="Carere C.R."/>
            <person name="Bay S.K."/>
            <person name="Steen J.A."/>
            <person name="Montgomery K."/>
            <person name="Lines T."/>
            <person name="Beardall J."/>
            <person name="van Dorst J."/>
            <person name="Snape I."/>
            <person name="Stott M.B."/>
            <person name="Hugenholtz P."/>
            <person name="Ferrari B.C."/>
        </authorList>
    </citation>
    <scope>NUCLEOTIDE SEQUENCE [LARGE SCALE GENOMIC DNA]</scope>
    <source>
        <strain evidence="3">RRmetagenome_bin12</strain>
    </source>
</reference>
<dbReference type="RefSeq" id="WP_337313407.1">
    <property type="nucleotide sequence ID" value="NZ_JAEKNS010000137.1"/>
</dbReference>
<evidence type="ECO:0000313" key="5">
    <source>
        <dbReference type="Proteomes" id="UP000606991"/>
    </source>
</evidence>
<evidence type="ECO:0000256" key="1">
    <source>
        <dbReference type="SAM" id="MobiDB-lite"/>
    </source>
</evidence>
<dbReference type="AlphaFoldDB" id="A0A2W5ZK53"/>
<dbReference type="EMBL" id="QHBU01000041">
    <property type="protein sequence ID" value="PZR83236.1"/>
    <property type="molecule type" value="Genomic_DNA"/>
</dbReference>
<dbReference type="Proteomes" id="UP000606991">
    <property type="component" value="Unassembled WGS sequence"/>
</dbReference>
<gene>
    <name evidence="3" type="ORF">DLM65_02390</name>
    <name evidence="2" type="ORF">JF886_13685</name>
</gene>